<evidence type="ECO:0000256" key="1">
    <source>
        <dbReference type="ARBA" id="ARBA00022679"/>
    </source>
</evidence>
<evidence type="ECO:0000256" key="3">
    <source>
        <dbReference type="SAM" id="MobiDB-lite"/>
    </source>
</evidence>
<dbReference type="PANTHER" id="PTHR10434:SF11">
    <property type="entry name" value="1-ACYL-SN-GLYCEROL-3-PHOSPHATE ACYLTRANSFERASE"/>
    <property type="match status" value="1"/>
</dbReference>
<dbReference type="SUPFAM" id="SSF69593">
    <property type="entry name" value="Glycerol-3-phosphate (1)-acyltransferase"/>
    <property type="match status" value="1"/>
</dbReference>
<keyword evidence="6" id="KW-1185">Reference proteome</keyword>
<name>A0ABX0SIV9_9ACTN</name>
<evidence type="ECO:0000259" key="4">
    <source>
        <dbReference type="SMART" id="SM00563"/>
    </source>
</evidence>
<dbReference type="SMART" id="SM00563">
    <property type="entry name" value="PlsC"/>
    <property type="match status" value="1"/>
</dbReference>
<keyword evidence="2 5" id="KW-0012">Acyltransferase</keyword>
<keyword evidence="1 5" id="KW-0808">Transferase</keyword>
<proteinExistence type="predicted"/>
<evidence type="ECO:0000256" key="2">
    <source>
        <dbReference type="ARBA" id="ARBA00023315"/>
    </source>
</evidence>
<evidence type="ECO:0000313" key="5">
    <source>
        <dbReference type="EMBL" id="NIH56576.1"/>
    </source>
</evidence>
<dbReference type="PANTHER" id="PTHR10434">
    <property type="entry name" value="1-ACYL-SN-GLYCEROL-3-PHOSPHATE ACYLTRANSFERASE"/>
    <property type="match status" value="1"/>
</dbReference>
<accession>A0ABX0SIV9</accession>
<dbReference type="InterPro" id="IPR002123">
    <property type="entry name" value="Plipid/glycerol_acylTrfase"/>
</dbReference>
<dbReference type="RefSeq" id="WP_167165628.1">
    <property type="nucleotide sequence ID" value="NZ_BAAAOO010000015.1"/>
</dbReference>
<dbReference type="Proteomes" id="UP000749311">
    <property type="component" value="Unassembled WGS sequence"/>
</dbReference>
<dbReference type="EC" id="2.3.1.51" evidence="5"/>
<dbReference type="CDD" id="cd07989">
    <property type="entry name" value="LPLAT_AGPAT-like"/>
    <property type="match status" value="1"/>
</dbReference>
<reference evidence="5 6" key="1">
    <citation type="submission" date="2020-02" db="EMBL/GenBank/DDBJ databases">
        <title>Sequencing the genomes of 1000 actinobacteria strains.</title>
        <authorList>
            <person name="Klenk H.-P."/>
        </authorList>
    </citation>
    <scope>NUCLEOTIDE SEQUENCE [LARGE SCALE GENOMIC DNA]</scope>
    <source>
        <strain evidence="5 6">DSM 19609</strain>
    </source>
</reference>
<organism evidence="5 6">
    <name type="scientific">Brooklawnia cerclae</name>
    <dbReference type="NCBI Taxonomy" id="349934"/>
    <lineage>
        <taxon>Bacteria</taxon>
        <taxon>Bacillati</taxon>
        <taxon>Actinomycetota</taxon>
        <taxon>Actinomycetes</taxon>
        <taxon>Propionibacteriales</taxon>
        <taxon>Propionibacteriaceae</taxon>
        <taxon>Brooklawnia</taxon>
    </lineage>
</organism>
<feature type="compositionally biased region" description="Polar residues" evidence="3">
    <location>
        <begin position="8"/>
        <end position="25"/>
    </location>
</feature>
<dbReference type="GO" id="GO:0003841">
    <property type="term" value="F:1-acylglycerol-3-phosphate O-acyltransferase activity"/>
    <property type="evidence" value="ECO:0007669"/>
    <property type="project" value="UniProtKB-EC"/>
</dbReference>
<dbReference type="Pfam" id="PF01553">
    <property type="entry name" value="Acyltransferase"/>
    <property type="match status" value="1"/>
</dbReference>
<dbReference type="EMBL" id="JAAMOZ010000001">
    <property type="protein sequence ID" value="NIH56576.1"/>
    <property type="molecule type" value="Genomic_DNA"/>
</dbReference>
<protein>
    <submittedName>
        <fullName evidence="5">1-acyl-sn-glycerol-3-phosphate acyltransferase</fullName>
        <ecNumber evidence="5">2.3.1.51</ecNumber>
    </submittedName>
</protein>
<feature type="region of interest" description="Disordered" evidence="3">
    <location>
        <begin position="1"/>
        <end position="31"/>
    </location>
</feature>
<gene>
    <name evidence="5" type="ORF">FB473_001221</name>
</gene>
<feature type="domain" description="Phospholipid/glycerol acyltransferase" evidence="4">
    <location>
        <begin position="74"/>
        <end position="183"/>
    </location>
</feature>
<comment type="caution">
    <text evidence="5">The sequence shown here is derived from an EMBL/GenBank/DDBJ whole genome shotgun (WGS) entry which is preliminary data.</text>
</comment>
<sequence length="248" mass="26406">MSLDALQPNRTSDTPSNRGPASASSPVHGLPGTAHLPALPMRALRGWRGVGRVAFGALWNIRTHLHHNLPDGPAIIAPNHTAAIDGPLIVLASPDTFALAKSELFSSPVAPLLRVAGQIPLERTFPDVDGLRRAVHVLRSGRKLAIFPEGRRGSGDFTQFRGGVAWLALVTGVPVVPVAILGTKPSGTDLNAVPRLRATIDVVFGGARHYAEAAWPRTSDEVSRVRDELQTACVEHLAFAQRLVGRAL</sequence>
<evidence type="ECO:0000313" key="6">
    <source>
        <dbReference type="Proteomes" id="UP000749311"/>
    </source>
</evidence>